<keyword evidence="3" id="KW-1185">Reference proteome</keyword>
<accession>A0A9P4R1V9</accession>
<gene>
    <name evidence="2" type="ORF">EJ04DRAFT_601139</name>
</gene>
<sequence>MQGNTSNKSKNLEKHREDLKSKQSKLTKATSHDRILGSIYATSGFTTCPRIDDSNTSRLWALDWCFIRLHDKVRLNNLPENLLEDVEIKKTVPIRFWARFGENDNYEVLKRGRSTGWTRGIISSVNSSINPRNGLRRRSGKATVNQLTISGFFNDKPVTAHTIVSTPEKIQYFVTKGDSGSFVLLNKKVKGPQKVPPGTILGLIYARNGYCKQE</sequence>
<proteinExistence type="predicted"/>
<feature type="region of interest" description="Disordered" evidence="1">
    <location>
        <begin position="1"/>
        <end position="26"/>
    </location>
</feature>
<reference evidence="2" key="1">
    <citation type="journal article" date="2020" name="Stud. Mycol.">
        <title>101 Dothideomycetes genomes: a test case for predicting lifestyles and emergence of pathogens.</title>
        <authorList>
            <person name="Haridas S."/>
            <person name="Albert R."/>
            <person name="Binder M."/>
            <person name="Bloem J."/>
            <person name="Labutti K."/>
            <person name="Salamov A."/>
            <person name="Andreopoulos B."/>
            <person name="Baker S."/>
            <person name="Barry K."/>
            <person name="Bills G."/>
            <person name="Bluhm B."/>
            <person name="Cannon C."/>
            <person name="Castanera R."/>
            <person name="Culley D."/>
            <person name="Daum C."/>
            <person name="Ezra D."/>
            <person name="Gonzalez J."/>
            <person name="Henrissat B."/>
            <person name="Kuo A."/>
            <person name="Liang C."/>
            <person name="Lipzen A."/>
            <person name="Lutzoni F."/>
            <person name="Magnuson J."/>
            <person name="Mondo S."/>
            <person name="Nolan M."/>
            <person name="Ohm R."/>
            <person name="Pangilinan J."/>
            <person name="Park H.-J."/>
            <person name="Ramirez L."/>
            <person name="Alfaro M."/>
            <person name="Sun H."/>
            <person name="Tritt A."/>
            <person name="Yoshinaga Y."/>
            <person name="Zwiers L.-H."/>
            <person name="Turgeon B."/>
            <person name="Goodwin S."/>
            <person name="Spatafora J."/>
            <person name="Crous P."/>
            <person name="Grigoriev I."/>
        </authorList>
    </citation>
    <scope>NUCLEOTIDE SEQUENCE</scope>
    <source>
        <strain evidence="2">CBS 125425</strain>
    </source>
</reference>
<feature type="compositionally biased region" description="Basic and acidic residues" evidence="1">
    <location>
        <begin position="10"/>
        <end position="21"/>
    </location>
</feature>
<dbReference type="EMBL" id="ML996137">
    <property type="protein sequence ID" value="KAF2735293.1"/>
    <property type="molecule type" value="Genomic_DNA"/>
</dbReference>
<organism evidence="2 3">
    <name type="scientific">Polyplosphaeria fusca</name>
    <dbReference type="NCBI Taxonomy" id="682080"/>
    <lineage>
        <taxon>Eukaryota</taxon>
        <taxon>Fungi</taxon>
        <taxon>Dikarya</taxon>
        <taxon>Ascomycota</taxon>
        <taxon>Pezizomycotina</taxon>
        <taxon>Dothideomycetes</taxon>
        <taxon>Pleosporomycetidae</taxon>
        <taxon>Pleosporales</taxon>
        <taxon>Tetraplosphaeriaceae</taxon>
        <taxon>Polyplosphaeria</taxon>
    </lineage>
</organism>
<dbReference type="AlphaFoldDB" id="A0A9P4R1V9"/>
<evidence type="ECO:0000313" key="3">
    <source>
        <dbReference type="Proteomes" id="UP000799444"/>
    </source>
</evidence>
<evidence type="ECO:0000313" key="2">
    <source>
        <dbReference type="EMBL" id="KAF2735293.1"/>
    </source>
</evidence>
<dbReference type="OrthoDB" id="5351220at2759"/>
<evidence type="ECO:0000256" key="1">
    <source>
        <dbReference type="SAM" id="MobiDB-lite"/>
    </source>
</evidence>
<comment type="caution">
    <text evidence="2">The sequence shown here is derived from an EMBL/GenBank/DDBJ whole genome shotgun (WGS) entry which is preliminary data.</text>
</comment>
<name>A0A9P4R1V9_9PLEO</name>
<protein>
    <submittedName>
        <fullName evidence="2">Uncharacterized protein</fullName>
    </submittedName>
</protein>
<dbReference type="Proteomes" id="UP000799444">
    <property type="component" value="Unassembled WGS sequence"/>
</dbReference>